<keyword evidence="3" id="KW-1185">Reference proteome</keyword>
<protein>
    <submittedName>
        <fullName evidence="2">Uncharacterized protein</fullName>
    </submittedName>
</protein>
<organism evidence="2 3">
    <name type="scientific">Blattamonas nauphoetae</name>
    <dbReference type="NCBI Taxonomy" id="2049346"/>
    <lineage>
        <taxon>Eukaryota</taxon>
        <taxon>Metamonada</taxon>
        <taxon>Preaxostyla</taxon>
        <taxon>Oxymonadida</taxon>
        <taxon>Blattamonas</taxon>
    </lineage>
</organism>
<dbReference type="EMBL" id="JARBJD010000003">
    <property type="protein sequence ID" value="KAK2964319.1"/>
    <property type="molecule type" value="Genomic_DNA"/>
</dbReference>
<accession>A0ABQ9YKP0</accession>
<evidence type="ECO:0000313" key="3">
    <source>
        <dbReference type="Proteomes" id="UP001281761"/>
    </source>
</evidence>
<keyword evidence="1" id="KW-0812">Transmembrane</keyword>
<feature type="transmembrane region" description="Helical" evidence="1">
    <location>
        <begin position="149"/>
        <end position="167"/>
    </location>
</feature>
<feature type="transmembrane region" description="Helical" evidence="1">
    <location>
        <begin position="88"/>
        <end position="107"/>
    </location>
</feature>
<keyword evidence="1" id="KW-0472">Membrane</keyword>
<sequence>MLIIALILCAAIALLFKVLQFYVPEMILRGVSILLLLPLIFDCWNPKPKRSETENTSSPTTYKIFALVSLILYAAGDCVDALAHKNIVYLNVTLLLNGLANVAYSIACSPPSPLIQKEAWFFTFVVMFGAALSQHFVMNEELYQNRMKVIFYWLFQLSTAILVTVTVNTRDCQDRCGDCHVYCIIGSILNVISQCSKFYSHFSATGIGIDYVILGIFWFGIFWQFFSAKEWTCPELRELKQYSTIEPLYTN</sequence>
<feature type="transmembrane region" description="Helical" evidence="1">
    <location>
        <begin position="119"/>
        <end position="137"/>
    </location>
</feature>
<proteinExistence type="predicted"/>
<feature type="transmembrane region" description="Helical" evidence="1">
    <location>
        <begin position="205"/>
        <end position="226"/>
    </location>
</feature>
<evidence type="ECO:0000256" key="1">
    <source>
        <dbReference type="SAM" id="Phobius"/>
    </source>
</evidence>
<name>A0ABQ9YKP0_9EUKA</name>
<reference evidence="2 3" key="1">
    <citation type="journal article" date="2022" name="bioRxiv">
        <title>Genomics of Preaxostyla Flagellates Illuminates Evolutionary Transitions and the Path Towards Mitochondrial Loss.</title>
        <authorList>
            <person name="Novak L.V.F."/>
            <person name="Treitli S.C."/>
            <person name="Pyrih J."/>
            <person name="Halakuc P."/>
            <person name="Pipaliya S.V."/>
            <person name="Vacek V."/>
            <person name="Brzon O."/>
            <person name="Soukal P."/>
            <person name="Eme L."/>
            <person name="Dacks J.B."/>
            <person name="Karnkowska A."/>
            <person name="Elias M."/>
            <person name="Hampl V."/>
        </authorList>
    </citation>
    <scope>NUCLEOTIDE SEQUENCE [LARGE SCALE GENOMIC DNA]</scope>
    <source>
        <strain evidence="2">NAU3</strain>
        <tissue evidence="2">Gut</tissue>
    </source>
</reference>
<keyword evidence="1" id="KW-1133">Transmembrane helix</keyword>
<feature type="transmembrane region" description="Helical" evidence="1">
    <location>
        <begin position="64"/>
        <end position="82"/>
    </location>
</feature>
<gene>
    <name evidence="2" type="ORF">BLNAU_850</name>
</gene>
<dbReference type="Proteomes" id="UP001281761">
    <property type="component" value="Unassembled WGS sequence"/>
</dbReference>
<comment type="caution">
    <text evidence="2">The sequence shown here is derived from an EMBL/GenBank/DDBJ whole genome shotgun (WGS) entry which is preliminary data.</text>
</comment>
<evidence type="ECO:0000313" key="2">
    <source>
        <dbReference type="EMBL" id="KAK2964319.1"/>
    </source>
</evidence>